<dbReference type="InterPro" id="IPR011989">
    <property type="entry name" value="ARM-like"/>
</dbReference>
<dbReference type="InterPro" id="IPR000719">
    <property type="entry name" value="Prot_kinase_dom"/>
</dbReference>
<dbReference type="Gene3D" id="1.25.10.10">
    <property type="entry name" value="Leucine-rich Repeat Variant"/>
    <property type="match status" value="1"/>
</dbReference>
<gene>
    <name evidence="7" type="ORF">BSTOLATCC_MIC30398</name>
</gene>
<dbReference type="Pfam" id="PF00069">
    <property type="entry name" value="Pkinase"/>
    <property type="match status" value="1"/>
</dbReference>
<dbReference type="GO" id="GO:0005737">
    <property type="term" value="C:cytoplasm"/>
    <property type="evidence" value="ECO:0007669"/>
    <property type="project" value="TreeGrafter"/>
</dbReference>
<accession>A0AAU9J9U6</accession>
<feature type="binding site" evidence="5">
    <location>
        <position position="41"/>
    </location>
    <ligand>
        <name>ATP</name>
        <dbReference type="ChEBI" id="CHEBI:30616"/>
    </ligand>
</feature>
<dbReference type="PROSITE" id="PS00107">
    <property type="entry name" value="PROTEIN_KINASE_ATP"/>
    <property type="match status" value="1"/>
</dbReference>
<dbReference type="FunFam" id="1.10.510.10:FF:000571">
    <property type="entry name" value="Maternal embryonic leucine zipper kinase"/>
    <property type="match status" value="1"/>
</dbReference>
<dbReference type="EMBL" id="CAJZBQ010000030">
    <property type="protein sequence ID" value="CAG9322016.1"/>
    <property type="molecule type" value="Genomic_DNA"/>
</dbReference>
<keyword evidence="4 5" id="KW-0067">ATP-binding</keyword>
<name>A0AAU9J9U6_9CILI</name>
<dbReference type="PROSITE" id="PS00108">
    <property type="entry name" value="PROTEIN_KINASE_ST"/>
    <property type="match status" value="1"/>
</dbReference>
<evidence type="ECO:0000313" key="7">
    <source>
        <dbReference type="EMBL" id="CAG9322016.1"/>
    </source>
</evidence>
<dbReference type="GO" id="GO:0004674">
    <property type="term" value="F:protein serine/threonine kinase activity"/>
    <property type="evidence" value="ECO:0007669"/>
    <property type="project" value="UniProtKB-EC"/>
</dbReference>
<evidence type="ECO:0000256" key="4">
    <source>
        <dbReference type="ARBA" id="ARBA00022840"/>
    </source>
</evidence>
<reference evidence="7" key="1">
    <citation type="submission" date="2021-09" db="EMBL/GenBank/DDBJ databases">
        <authorList>
            <consortium name="AG Swart"/>
            <person name="Singh M."/>
            <person name="Singh A."/>
            <person name="Seah K."/>
            <person name="Emmerich C."/>
        </authorList>
    </citation>
    <scope>NUCLEOTIDE SEQUENCE</scope>
    <source>
        <strain evidence="7">ATCC30299</strain>
    </source>
</reference>
<evidence type="ECO:0000259" key="6">
    <source>
        <dbReference type="PROSITE" id="PS50011"/>
    </source>
</evidence>
<protein>
    <recommendedName>
        <fullName evidence="2">non-specific serine/threonine protein kinase</fullName>
        <ecNumber evidence="2">2.7.11.1</ecNumber>
    </recommendedName>
</protein>
<proteinExistence type="predicted"/>
<evidence type="ECO:0000256" key="2">
    <source>
        <dbReference type="ARBA" id="ARBA00012513"/>
    </source>
</evidence>
<feature type="domain" description="Protein kinase" evidence="6">
    <location>
        <begin position="12"/>
        <end position="264"/>
    </location>
</feature>
<comment type="subunit">
    <text evidence="1">Monomer.</text>
</comment>
<dbReference type="Proteomes" id="UP001162131">
    <property type="component" value="Unassembled WGS sequence"/>
</dbReference>
<dbReference type="PANTHER" id="PTHR48012:SF26">
    <property type="entry name" value="SERINE_THREONINE-PROTEIN KINASE DDB_G0283821-RELATED"/>
    <property type="match status" value="1"/>
</dbReference>
<dbReference type="InterPro" id="IPR016024">
    <property type="entry name" value="ARM-type_fold"/>
</dbReference>
<dbReference type="SMART" id="SM00220">
    <property type="entry name" value="S_TKc"/>
    <property type="match status" value="1"/>
</dbReference>
<sequence length="903" mass="102083">MDKPQSKTIGNYQLGDCIGKGAFGKVYKALNKETAQIVAIKQISVVNVSEDQISSIHKEINLMKRLSHQNIVKYIDVISSDQYLNIVLEFIESGSLAAIIKKFSPFQENLVAHFTKQVLEGLCYLHSQGVVHRDIKGANLLTTKEGVVKLADFGVAMKLTESTKSMSIVGTPYWMAPEIVEQTGFCTTACDIWSLGCTVIELLTGYPPYFELETMSALYRIVQDDCPPLPGNISPDLKDFLLKCFQKEPIVRVDAPTLLMHPWIKPNLNEKIPIHEEVEPITNTTQESDEDIQTIVPINLDIQVPSPPEKNLIFEEQVLVDEDHEYEEKISTVKELKIKPTDSKKYSNFNLTNKSTKVEANEFGYFTAVNQLKDTRKQSPKHEESIIHQWNQSEANELEKMLDALDTFQNLDAVLPEFLDLLKSHPNLKELSSPAIPILKQILDELEASETLHLALQCVNLLCENDQNMQEMAACTGLLTVALRYIGEEYYKELRIEAAYLIGQLFQSSQHIIKLMLSSGGIEAIIKLLDPNYEENHELIILGIDCLLELMTEQREEYLRIWASCGVIERLALTLDNLNGNPDHLTHLQKTADLILAFSTGPRSVLMKFCEEDTLIIIISTMHSLPIQPKLQILRALTYLASDRTLQNRLENIGFVADLVRIINKDQAPEIRLAVLTALNYLCMMSPARQEQAVLAGIIPTILEIIDQPGKAAQISISLLCSFISASPACRAHLHNHNVLPIFSNLLIKYPPVFDAIALWVNLEPIKCEEYMINENFIQKLIETFSDSLHSVQSLQCMLKIINSSEKLCKEFGYRESFLQNLFIKLSDSRKEPGKIKNCLELLLGVVGRHPKPRQLLDKHNFYQLIVKVLHQSRDEDLVVLEEIATLLLSIYSHGNVNVSNHK</sequence>
<dbReference type="AlphaFoldDB" id="A0AAU9J9U6"/>
<evidence type="ECO:0000313" key="8">
    <source>
        <dbReference type="Proteomes" id="UP001162131"/>
    </source>
</evidence>
<evidence type="ECO:0000256" key="5">
    <source>
        <dbReference type="PROSITE-ProRule" id="PRU10141"/>
    </source>
</evidence>
<dbReference type="SUPFAM" id="SSF48371">
    <property type="entry name" value="ARM repeat"/>
    <property type="match status" value="1"/>
</dbReference>
<dbReference type="EC" id="2.7.11.1" evidence="2"/>
<organism evidence="7 8">
    <name type="scientific">Blepharisma stoltei</name>
    <dbReference type="NCBI Taxonomy" id="1481888"/>
    <lineage>
        <taxon>Eukaryota</taxon>
        <taxon>Sar</taxon>
        <taxon>Alveolata</taxon>
        <taxon>Ciliophora</taxon>
        <taxon>Postciliodesmatophora</taxon>
        <taxon>Heterotrichea</taxon>
        <taxon>Heterotrichida</taxon>
        <taxon>Blepharismidae</taxon>
        <taxon>Blepharisma</taxon>
    </lineage>
</organism>
<evidence type="ECO:0000256" key="3">
    <source>
        <dbReference type="ARBA" id="ARBA00022741"/>
    </source>
</evidence>
<dbReference type="InterPro" id="IPR011009">
    <property type="entry name" value="Kinase-like_dom_sf"/>
</dbReference>
<keyword evidence="3 5" id="KW-0547">Nucleotide-binding</keyword>
<dbReference type="GO" id="GO:0005524">
    <property type="term" value="F:ATP binding"/>
    <property type="evidence" value="ECO:0007669"/>
    <property type="project" value="UniProtKB-UniRule"/>
</dbReference>
<dbReference type="InterPro" id="IPR017441">
    <property type="entry name" value="Protein_kinase_ATP_BS"/>
</dbReference>
<dbReference type="CDD" id="cd06627">
    <property type="entry name" value="STKc_Cdc7_like"/>
    <property type="match status" value="1"/>
</dbReference>
<evidence type="ECO:0000256" key="1">
    <source>
        <dbReference type="ARBA" id="ARBA00011245"/>
    </source>
</evidence>
<comment type="caution">
    <text evidence="7">The sequence shown here is derived from an EMBL/GenBank/DDBJ whole genome shotgun (WGS) entry which is preliminary data.</text>
</comment>
<dbReference type="PANTHER" id="PTHR48012">
    <property type="entry name" value="STERILE20-LIKE KINASE, ISOFORM B-RELATED"/>
    <property type="match status" value="1"/>
</dbReference>
<dbReference type="SUPFAM" id="SSF56112">
    <property type="entry name" value="Protein kinase-like (PK-like)"/>
    <property type="match status" value="1"/>
</dbReference>
<dbReference type="InterPro" id="IPR050629">
    <property type="entry name" value="STE20/SPS1-PAK"/>
</dbReference>
<dbReference type="Gene3D" id="1.10.510.10">
    <property type="entry name" value="Transferase(Phosphotransferase) domain 1"/>
    <property type="match status" value="1"/>
</dbReference>
<dbReference type="InterPro" id="IPR008271">
    <property type="entry name" value="Ser/Thr_kinase_AS"/>
</dbReference>
<keyword evidence="8" id="KW-1185">Reference proteome</keyword>
<dbReference type="PROSITE" id="PS50011">
    <property type="entry name" value="PROTEIN_KINASE_DOM"/>
    <property type="match status" value="1"/>
</dbReference>
<dbReference type="FunFam" id="3.30.200.20:FF:000042">
    <property type="entry name" value="Aurora kinase A"/>
    <property type="match status" value="1"/>
</dbReference>